<name>A0A1G6TI67_9GAMM</name>
<keyword evidence="10 12" id="KW-0472">Membrane</keyword>
<dbReference type="PANTHER" id="PTHR30442">
    <property type="entry name" value="IRON III DICITRATE TRANSPORT PROTEIN FECA"/>
    <property type="match status" value="1"/>
</dbReference>
<evidence type="ECO:0000256" key="2">
    <source>
        <dbReference type="ARBA" id="ARBA00009810"/>
    </source>
</evidence>
<dbReference type="EMBL" id="FNAE01000001">
    <property type="protein sequence ID" value="SDD28025.1"/>
    <property type="molecule type" value="Genomic_DNA"/>
</dbReference>
<keyword evidence="6 12" id="KW-0812">Transmembrane</keyword>
<keyword evidence="7 14" id="KW-0732">Signal</keyword>
<evidence type="ECO:0000256" key="6">
    <source>
        <dbReference type="ARBA" id="ARBA00022692"/>
    </source>
</evidence>
<evidence type="ECO:0000256" key="5">
    <source>
        <dbReference type="ARBA" id="ARBA00022496"/>
    </source>
</evidence>
<dbReference type="InterPro" id="IPR039426">
    <property type="entry name" value="TonB-dep_rcpt-like"/>
</dbReference>
<evidence type="ECO:0000256" key="14">
    <source>
        <dbReference type="SAM" id="SignalP"/>
    </source>
</evidence>
<evidence type="ECO:0000313" key="16">
    <source>
        <dbReference type="EMBL" id="SDD28025.1"/>
    </source>
</evidence>
<dbReference type="SMART" id="SM00965">
    <property type="entry name" value="STN"/>
    <property type="match status" value="1"/>
</dbReference>
<feature type="chain" id="PRO_5010226969" evidence="14">
    <location>
        <begin position="32"/>
        <end position="852"/>
    </location>
</feature>
<dbReference type="AlphaFoldDB" id="A0A1G6TI67"/>
<protein>
    <submittedName>
        <fullName evidence="16">Hemoglobin/transferrin/lactoferrin receptor protein</fullName>
    </submittedName>
</protein>
<dbReference type="Pfam" id="PF00593">
    <property type="entry name" value="TonB_dep_Rec_b-barrel"/>
    <property type="match status" value="1"/>
</dbReference>
<evidence type="ECO:0000256" key="8">
    <source>
        <dbReference type="ARBA" id="ARBA00023004"/>
    </source>
</evidence>
<dbReference type="Gene3D" id="2.170.130.10">
    <property type="entry name" value="TonB-dependent receptor, plug domain"/>
    <property type="match status" value="1"/>
</dbReference>
<dbReference type="Gene3D" id="3.55.50.30">
    <property type="match status" value="1"/>
</dbReference>
<dbReference type="PROSITE" id="PS51257">
    <property type="entry name" value="PROKAR_LIPOPROTEIN"/>
    <property type="match status" value="1"/>
</dbReference>
<proteinExistence type="inferred from homology"/>
<dbReference type="CDD" id="cd01347">
    <property type="entry name" value="ligand_gated_channel"/>
    <property type="match status" value="1"/>
</dbReference>
<evidence type="ECO:0000256" key="7">
    <source>
        <dbReference type="ARBA" id="ARBA00022729"/>
    </source>
</evidence>
<evidence type="ECO:0000313" key="17">
    <source>
        <dbReference type="Proteomes" id="UP000182413"/>
    </source>
</evidence>
<dbReference type="Pfam" id="PF07715">
    <property type="entry name" value="Plug"/>
    <property type="match status" value="1"/>
</dbReference>
<accession>A0A1G6TI67</accession>
<evidence type="ECO:0000256" key="13">
    <source>
        <dbReference type="RuleBase" id="RU003357"/>
    </source>
</evidence>
<dbReference type="InterPro" id="IPR011276">
    <property type="entry name" value="TonB_haem/Hb_rcpt"/>
</dbReference>
<dbReference type="FunFam" id="2.40.170.20:FF:000014">
    <property type="entry name" value="TonB-dependent haem/haemoglobin receptor"/>
    <property type="match status" value="1"/>
</dbReference>
<dbReference type="InterPro" id="IPR010949">
    <property type="entry name" value="TonB_Hb/transfer/lactofer_rcpt"/>
</dbReference>
<gene>
    <name evidence="16" type="ORF">SAMN05216575_101225</name>
</gene>
<dbReference type="GO" id="GO:0009279">
    <property type="term" value="C:cell outer membrane"/>
    <property type="evidence" value="ECO:0007669"/>
    <property type="project" value="UniProtKB-SubCell"/>
</dbReference>
<evidence type="ECO:0000256" key="3">
    <source>
        <dbReference type="ARBA" id="ARBA00022448"/>
    </source>
</evidence>
<dbReference type="PROSITE" id="PS52016">
    <property type="entry name" value="TONB_DEPENDENT_REC_3"/>
    <property type="match status" value="1"/>
</dbReference>
<dbReference type="Pfam" id="PF07660">
    <property type="entry name" value="STN"/>
    <property type="match status" value="1"/>
</dbReference>
<evidence type="ECO:0000256" key="4">
    <source>
        <dbReference type="ARBA" id="ARBA00022452"/>
    </source>
</evidence>
<dbReference type="PANTHER" id="PTHR30442:SF0">
    <property type="entry name" value="FE(3+) DICITRATE TRANSPORT PROTEIN FECA"/>
    <property type="match status" value="1"/>
</dbReference>
<dbReference type="GO" id="GO:0015232">
    <property type="term" value="F:heme transmembrane transporter activity"/>
    <property type="evidence" value="ECO:0007669"/>
    <property type="project" value="InterPro"/>
</dbReference>
<evidence type="ECO:0000256" key="9">
    <source>
        <dbReference type="ARBA" id="ARBA00023077"/>
    </source>
</evidence>
<keyword evidence="11 12" id="KW-0998">Cell outer membrane</keyword>
<organism evidence="16 17">
    <name type="scientific">Ectopseudomonas alcaliphila</name>
    <dbReference type="NCBI Taxonomy" id="101564"/>
    <lineage>
        <taxon>Bacteria</taxon>
        <taxon>Pseudomonadati</taxon>
        <taxon>Pseudomonadota</taxon>
        <taxon>Gammaproteobacteria</taxon>
        <taxon>Pseudomonadales</taxon>
        <taxon>Pseudomonadaceae</taxon>
        <taxon>Ectopseudomonas</taxon>
    </lineage>
</organism>
<feature type="domain" description="Secretin/TonB short N-terminal" evidence="15">
    <location>
        <begin position="56"/>
        <end position="106"/>
    </location>
</feature>
<dbReference type="Gene3D" id="2.40.170.20">
    <property type="entry name" value="TonB-dependent receptor, beta-barrel domain"/>
    <property type="match status" value="1"/>
</dbReference>
<keyword evidence="8" id="KW-0408">Iron</keyword>
<comment type="similarity">
    <text evidence="2 12 13">Belongs to the TonB-dependent receptor family.</text>
</comment>
<evidence type="ECO:0000256" key="11">
    <source>
        <dbReference type="ARBA" id="ARBA00023237"/>
    </source>
</evidence>
<feature type="signal peptide" evidence="14">
    <location>
        <begin position="1"/>
        <end position="31"/>
    </location>
</feature>
<evidence type="ECO:0000259" key="15">
    <source>
        <dbReference type="SMART" id="SM00965"/>
    </source>
</evidence>
<keyword evidence="16" id="KW-0675">Receptor</keyword>
<dbReference type="InterPro" id="IPR036942">
    <property type="entry name" value="Beta-barrel_TonB_sf"/>
</dbReference>
<dbReference type="NCBIfam" id="TIGR01785">
    <property type="entry name" value="TonB-hemin"/>
    <property type="match status" value="1"/>
</dbReference>
<sequence>MKTRLLPHDRRCASAGASLMIGCLMSTIAQAQPRDFELAAQPMGSALTALARQGQLQIFFESDQVQGLQGRALRGRYEPVEALHQLLLGSGLELVVTPGGFVVRQQAVTARDENTIELGSVSIVGDGRQVDSSNVGRSTLTSREIEQRQADNVPSLLQTLPGVSMGGSPKPGGQTMNIWGLGDAEDVPFTLDGATKSGFERYQQGTVFIEPELIKSIEVDKGPHSVFTGNGGFGGTVHMETKDAQDLLQEGRNAGAMLKYGYHSNDQQKIYSGAVYGRTDDGFADSLLYLTGRDGRDIKLADTIPDPDNRYPINPQRLPNTSQDLAAGLFKLNLHPTEEHDVNLSWSRSKSTRWTPFSSSSYPTPPTQSNINQYGYEGALRRFLAHRETIDTTWASKYHFQPLDNPWVDLTFSYAQSKVEQVDEREQSAFVQVATGGRKMDTAYRDKVVELRNTSRFDTGVFSHELTLGGAWRKHNRDTRMYIDTSTYNNANYNFGRFQPTFMPSGEQLTHSFYVQDVLDYGRLTITPSMRFDSVRNEGEPNLAPVYNNSARGHDYSSQSYSGWSPRLSLFWRATEQLGFFADYTQTWRAPLIDEQYEVQNSTTRPATSRDLDPERIHALRFGSVVNLGDLLVNGDSLQVRTTLFRNKIKDEIFKNVGVGCAEQAASNGTLSGSCGAYLPQGNYRNIGDLTIEGFEVESFYDSARVFGALSYSWMSGEHEGAYTNPWGPDVWARGIQPAKWVATLGVKIPEADMRLGWQGEFVRKTDRLPSDRYSGGMGSSVGDTFYDHFDNASYDTHRVFASWIPQQAGLKGTEVNFVVDNLFNRFYQPALSGDRVYSQGRNAKISVTRFF</sequence>
<dbReference type="NCBIfam" id="TIGR01786">
    <property type="entry name" value="TonB-hemlactrns"/>
    <property type="match status" value="1"/>
</dbReference>
<keyword evidence="5" id="KW-0410">Iron transport</keyword>
<dbReference type="SUPFAM" id="SSF56935">
    <property type="entry name" value="Porins"/>
    <property type="match status" value="1"/>
</dbReference>
<reference evidence="16 17" key="1">
    <citation type="submission" date="2016-10" db="EMBL/GenBank/DDBJ databases">
        <authorList>
            <person name="de Groot N.N."/>
        </authorList>
    </citation>
    <scope>NUCLEOTIDE SEQUENCE [LARGE SCALE GENOMIC DNA]</scope>
    <source>
        <strain evidence="16 17">JCM 10630</strain>
    </source>
</reference>
<evidence type="ECO:0000256" key="10">
    <source>
        <dbReference type="ARBA" id="ARBA00023136"/>
    </source>
</evidence>
<keyword evidence="4 12" id="KW-1134">Transmembrane beta strand</keyword>
<evidence type="ECO:0000256" key="1">
    <source>
        <dbReference type="ARBA" id="ARBA00004571"/>
    </source>
</evidence>
<dbReference type="InterPro" id="IPR000531">
    <property type="entry name" value="Beta-barrel_TonB"/>
</dbReference>
<dbReference type="GO" id="GO:0033214">
    <property type="term" value="P:siderophore-iron import into cell"/>
    <property type="evidence" value="ECO:0007669"/>
    <property type="project" value="TreeGrafter"/>
</dbReference>
<comment type="subcellular location">
    <subcellularLocation>
        <location evidence="1 12">Cell outer membrane</location>
        <topology evidence="1 12">Multi-pass membrane protein</topology>
    </subcellularLocation>
</comment>
<keyword evidence="3 12" id="KW-0813">Transport</keyword>
<evidence type="ECO:0000256" key="12">
    <source>
        <dbReference type="PROSITE-ProRule" id="PRU01360"/>
    </source>
</evidence>
<dbReference type="InterPro" id="IPR012910">
    <property type="entry name" value="Plug_dom"/>
</dbReference>
<keyword evidence="9 13" id="KW-0798">TonB box</keyword>
<dbReference type="InterPro" id="IPR037066">
    <property type="entry name" value="Plug_dom_sf"/>
</dbReference>
<keyword evidence="5" id="KW-0406">Ion transport</keyword>
<dbReference type="InterPro" id="IPR011662">
    <property type="entry name" value="Secretin/TonB_short_N"/>
</dbReference>
<dbReference type="Proteomes" id="UP000182413">
    <property type="component" value="Unassembled WGS sequence"/>
</dbReference>